<dbReference type="Proteomes" id="UP001497744">
    <property type="component" value="Unassembled WGS sequence"/>
</dbReference>
<sequence>MRRMIVTTITKVTSLPHRQQLCTTLQCRFRNCQQATLGENYDTLSRQKGTHKSAKAAEVEAGLLKLTEEFGIGWACRRGWLRLCGVVSFFELFAKRRFQLSSYVLPTFRIIKIGFTVPQGRNVLLKAALVAAAAAAAIKLLVLPHIRSAALPVEVGEADIHDRHYTEEDGGAFPLVAVCEGAPVEVTVGGVAGVLDNAVLKRFETVSKSFNTLL</sequence>
<evidence type="ECO:0000313" key="1">
    <source>
        <dbReference type="EMBL" id="GIX61587.1"/>
    </source>
</evidence>
<reference evidence="1 2" key="1">
    <citation type="submission" date="2021-06" db="EMBL/GenBank/DDBJ databases">
        <title>Genome sequence of Babesia caballi.</title>
        <authorList>
            <person name="Yamagishi J."/>
            <person name="Kidaka T."/>
            <person name="Ochi A."/>
        </authorList>
    </citation>
    <scope>NUCLEOTIDE SEQUENCE [LARGE SCALE GENOMIC DNA]</scope>
    <source>
        <strain evidence="1">USDA-D6B2</strain>
    </source>
</reference>
<protein>
    <submittedName>
        <fullName evidence="1">Phosphoribosylglycinamide formyltransferase</fullName>
    </submittedName>
</protein>
<comment type="caution">
    <text evidence="1">The sequence shown here is derived from an EMBL/GenBank/DDBJ whole genome shotgun (WGS) entry which is preliminary data.</text>
</comment>
<name>A0AAV4LPQ7_BABCB</name>
<evidence type="ECO:0000313" key="2">
    <source>
        <dbReference type="Proteomes" id="UP001497744"/>
    </source>
</evidence>
<accession>A0AAV4LPQ7</accession>
<keyword evidence="2" id="KW-1185">Reference proteome</keyword>
<dbReference type="AlphaFoldDB" id="A0AAV4LPQ7"/>
<proteinExistence type="predicted"/>
<dbReference type="RefSeq" id="XP_067713658.1">
    <property type="nucleotide sequence ID" value="XM_067857557.1"/>
</dbReference>
<dbReference type="GeneID" id="94193070"/>
<gene>
    <name evidence="1" type="ORF">BcabD6B2_10220</name>
</gene>
<organism evidence="1 2">
    <name type="scientific">Babesia caballi</name>
    <dbReference type="NCBI Taxonomy" id="5871"/>
    <lineage>
        <taxon>Eukaryota</taxon>
        <taxon>Sar</taxon>
        <taxon>Alveolata</taxon>
        <taxon>Apicomplexa</taxon>
        <taxon>Aconoidasida</taxon>
        <taxon>Piroplasmida</taxon>
        <taxon>Babesiidae</taxon>
        <taxon>Babesia</taxon>
    </lineage>
</organism>
<dbReference type="EMBL" id="BPLF01000001">
    <property type="protein sequence ID" value="GIX61587.1"/>
    <property type="molecule type" value="Genomic_DNA"/>
</dbReference>